<feature type="domain" description="GIY-YIG" evidence="2">
    <location>
        <begin position="5"/>
        <end position="81"/>
    </location>
</feature>
<dbReference type="CDD" id="cd10448">
    <property type="entry name" value="GIY-YIG_unchar_3"/>
    <property type="match status" value="1"/>
</dbReference>
<keyword evidence="4" id="KW-1185">Reference proteome</keyword>
<dbReference type="PANTHER" id="PTHR34477">
    <property type="entry name" value="UPF0213 PROTEIN YHBQ"/>
    <property type="match status" value="1"/>
</dbReference>
<comment type="similarity">
    <text evidence="1">Belongs to the UPF0213 family.</text>
</comment>
<dbReference type="Gene3D" id="3.40.1440.10">
    <property type="entry name" value="GIY-YIG endonuclease"/>
    <property type="match status" value="1"/>
</dbReference>
<dbReference type="InterPro" id="IPR035901">
    <property type="entry name" value="GIY-YIG_endonuc_sf"/>
</dbReference>
<dbReference type="InterPro" id="IPR000305">
    <property type="entry name" value="GIY-YIG_endonuc"/>
</dbReference>
<evidence type="ECO:0000259" key="2">
    <source>
        <dbReference type="PROSITE" id="PS50164"/>
    </source>
</evidence>
<accession>X5MNM6</accession>
<evidence type="ECO:0000313" key="3">
    <source>
        <dbReference type="EMBL" id="CDO60226.1"/>
    </source>
</evidence>
<dbReference type="EMBL" id="HG966617">
    <property type="protein sequence ID" value="CDO60226.1"/>
    <property type="molecule type" value="Genomic_DNA"/>
</dbReference>
<dbReference type="AlphaFoldDB" id="X5MNM6"/>
<sequence>MPLGMAFYVYIMSNRMHGTLYVGHTDDLVHRVETHKTGTVPGFSQQHDLKLLVYYELHDSREAARRRERRLKHWLRAWKIKLINEANPEWRDLAEDLNQ</sequence>
<dbReference type="SMART" id="SM00465">
    <property type="entry name" value="GIYc"/>
    <property type="match status" value="1"/>
</dbReference>
<dbReference type="KEGG" id="pect:BN1012_Phect2013"/>
<proteinExistence type="inferred from homology"/>
<dbReference type="PROSITE" id="PS50164">
    <property type="entry name" value="GIY_YIG"/>
    <property type="match status" value="1"/>
</dbReference>
<dbReference type="STRING" id="1458461.BN1012_Phect2013"/>
<evidence type="ECO:0000256" key="1">
    <source>
        <dbReference type="ARBA" id="ARBA00007435"/>
    </source>
</evidence>
<evidence type="ECO:0000313" key="4">
    <source>
        <dbReference type="Proteomes" id="UP000032160"/>
    </source>
</evidence>
<reference evidence="3 4" key="1">
    <citation type="journal article" date="2014" name="Front. Genet.">
        <title>Genome and metabolic network of "Candidatus Phaeomarinobacter ectocarpi" Ec32, a new candidate genus of Alphaproteobacteria frequently associated with brown algae.</title>
        <authorList>
            <person name="Dittami S.M."/>
            <person name="Barbeyron T."/>
            <person name="Boyen C."/>
            <person name="Cambefort J."/>
            <person name="Collet G."/>
            <person name="Delage L."/>
            <person name="Gobet A."/>
            <person name="Groisillier A."/>
            <person name="Leblanc C."/>
            <person name="Michel G."/>
            <person name="Scornet D."/>
            <person name="Siegel A."/>
            <person name="Tapia J.E."/>
            <person name="Tonon T."/>
        </authorList>
    </citation>
    <scope>NUCLEOTIDE SEQUENCE [LARGE SCALE GENOMIC DNA]</scope>
    <source>
        <strain evidence="3 4">Ec32</strain>
    </source>
</reference>
<protein>
    <recommendedName>
        <fullName evidence="2">GIY-YIG domain-containing protein</fullName>
    </recommendedName>
</protein>
<dbReference type="InterPro" id="IPR050190">
    <property type="entry name" value="UPF0213_domain"/>
</dbReference>
<dbReference type="SUPFAM" id="SSF82771">
    <property type="entry name" value="GIY-YIG endonuclease"/>
    <property type="match status" value="1"/>
</dbReference>
<dbReference type="Proteomes" id="UP000032160">
    <property type="component" value="Chromosome I"/>
</dbReference>
<dbReference type="HOGENOM" id="CLU_135650_3_1_5"/>
<dbReference type="PANTHER" id="PTHR34477:SF5">
    <property type="entry name" value="BSL5627 PROTEIN"/>
    <property type="match status" value="1"/>
</dbReference>
<gene>
    <name evidence="3" type="ORF">BN1012_Phect2013</name>
</gene>
<name>X5MNM6_9HYPH</name>
<dbReference type="Pfam" id="PF01541">
    <property type="entry name" value="GIY-YIG"/>
    <property type="match status" value="1"/>
</dbReference>
<organism evidence="3 4">
    <name type="scientific">Candidatus Phaeomarinibacter ectocarpi</name>
    <dbReference type="NCBI Taxonomy" id="1458461"/>
    <lineage>
        <taxon>Bacteria</taxon>
        <taxon>Pseudomonadati</taxon>
        <taxon>Pseudomonadota</taxon>
        <taxon>Alphaproteobacteria</taxon>
        <taxon>Hyphomicrobiales</taxon>
        <taxon>Parvibaculaceae</taxon>
        <taxon>Candidatus Phaeomarinibacter</taxon>
    </lineage>
</organism>